<name>A0AAV5NYT5_9VIBR</name>
<dbReference type="PANTHER" id="PTHR30576:SF0">
    <property type="entry name" value="UNDECAPRENYL-PHOSPHATE N-ACETYLGALACTOSAMINYL 1-PHOSPHATE TRANSFERASE-RELATED"/>
    <property type="match status" value="1"/>
</dbReference>
<evidence type="ECO:0000259" key="3">
    <source>
        <dbReference type="Pfam" id="PF02397"/>
    </source>
</evidence>
<keyword evidence="2" id="KW-0472">Membrane</keyword>
<protein>
    <submittedName>
        <fullName evidence="4">Sugar transferase</fullName>
    </submittedName>
</protein>
<dbReference type="GO" id="GO:0016780">
    <property type="term" value="F:phosphotransferase activity, for other substituted phosphate groups"/>
    <property type="evidence" value="ECO:0007669"/>
    <property type="project" value="TreeGrafter"/>
</dbReference>
<accession>A0AAV5NYT5</accession>
<feature type="domain" description="Bacterial sugar transferase" evidence="3">
    <location>
        <begin position="22"/>
        <end position="215"/>
    </location>
</feature>
<dbReference type="EMBL" id="BSNX01000074">
    <property type="protein sequence ID" value="GLQ75620.1"/>
    <property type="molecule type" value="Genomic_DNA"/>
</dbReference>
<comment type="caution">
    <text evidence="4">The sequence shown here is derived from an EMBL/GenBank/DDBJ whole genome shotgun (WGS) entry which is preliminary data.</text>
</comment>
<comment type="similarity">
    <text evidence="1">Belongs to the bacterial sugar transferase family.</text>
</comment>
<gene>
    <name evidence="4" type="ORF">GCM10007932_49820</name>
</gene>
<keyword evidence="4" id="KW-0808">Transferase</keyword>
<evidence type="ECO:0000256" key="2">
    <source>
        <dbReference type="SAM" id="Phobius"/>
    </source>
</evidence>
<evidence type="ECO:0000256" key="1">
    <source>
        <dbReference type="ARBA" id="ARBA00006464"/>
    </source>
</evidence>
<reference evidence="5" key="1">
    <citation type="journal article" date="2019" name="Int. J. Syst. Evol. Microbiol.">
        <title>The Global Catalogue of Microorganisms (GCM) 10K type strain sequencing project: providing services to taxonomists for standard genome sequencing and annotation.</title>
        <authorList>
            <consortium name="The Broad Institute Genomics Platform"/>
            <consortium name="The Broad Institute Genome Sequencing Center for Infectious Disease"/>
            <person name="Wu L."/>
            <person name="Ma J."/>
        </authorList>
    </citation>
    <scope>NUCLEOTIDE SEQUENCE [LARGE SCALE GENOMIC DNA]</scope>
    <source>
        <strain evidence="5">NBRC 15640</strain>
    </source>
</reference>
<proteinExistence type="inferred from homology"/>
<feature type="transmembrane region" description="Helical" evidence="2">
    <location>
        <begin position="24"/>
        <end position="48"/>
    </location>
</feature>
<dbReference type="AlphaFoldDB" id="A0AAV5NYT5"/>
<sequence length="220" mass="24804">MDIMTFNSTLSNTRAKRILLAKRLFDLACAFLGACATLPLYPIIAIAIKLDSKGPIFYGQERVGKITQSGISKFMMVKFRTMYTDAESKTGATWAKDNDPRITRVGMFLRKTRLDEIPQFWNVLKGDMSLIGPRPERPCFYGKLESQIPFFSDRTYGVLPGITGLAQVNQGYDTCIEDVRSKVGYDHSYALALMSFSSWIKMDLEIIKKTILVVVCARGR</sequence>
<evidence type="ECO:0000313" key="4">
    <source>
        <dbReference type="EMBL" id="GLQ75620.1"/>
    </source>
</evidence>
<dbReference type="Proteomes" id="UP001156690">
    <property type="component" value="Unassembled WGS sequence"/>
</dbReference>
<dbReference type="PANTHER" id="PTHR30576">
    <property type="entry name" value="COLANIC BIOSYNTHESIS UDP-GLUCOSE LIPID CARRIER TRANSFERASE"/>
    <property type="match status" value="1"/>
</dbReference>
<dbReference type="InterPro" id="IPR003362">
    <property type="entry name" value="Bact_transf"/>
</dbReference>
<dbReference type="Pfam" id="PF02397">
    <property type="entry name" value="Bac_transf"/>
    <property type="match status" value="1"/>
</dbReference>
<organism evidence="4 5">
    <name type="scientific">Vibrio penaeicida</name>
    <dbReference type="NCBI Taxonomy" id="104609"/>
    <lineage>
        <taxon>Bacteria</taxon>
        <taxon>Pseudomonadati</taxon>
        <taxon>Pseudomonadota</taxon>
        <taxon>Gammaproteobacteria</taxon>
        <taxon>Vibrionales</taxon>
        <taxon>Vibrionaceae</taxon>
        <taxon>Vibrio</taxon>
    </lineage>
</organism>
<evidence type="ECO:0000313" key="5">
    <source>
        <dbReference type="Proteomes" id="UP001156690"/>
    </source>
</evidence>
<keyword evidence="2" id="KW-0812">Transmembrane</keyword>
<keyword evidence="2" id="KW-1133">Transmembrane helix</keyword>
<keyword evidence="5" id="KW-1185">Reference proteome</keyword>